<dbReference type="RefSeq" id="WP_197311076.1">
    <property type="nucleotide sequence ID" value="NZ_JADZLT010000049.1"/>
</dbReference>
<sequence>MIDGIGRAGGAGRMGIGRSAALRPTGRVAPADADGSVADDQPREDRPASRALALVEPAADRAGTDFGPRFAAAAPFLTQLIVDREGGPLAGERRRQRSTGLVGTRASAAYGATERLATRIEPGFLLRRSV</sequence>
<accession>A0A931I340</accession>
<proteinExistence type="predicted"/>
<evidence type="ECO:0000313" key="3">
    <source>
        <dbReference type="Proteomes" id="UP000631694"/>
    </source>
</evidence>
<protein>
    <submittedName>
        <fullName evidence="2">Uncharacterized protein</fullName>
    </submittedName>
</protein>
<keyword evidence="3" id="KW-1185">Reference proteome</keyword>
<dbReference type="AlphaFoldDB" id="A0A931I340"/>
<dbReference type="EMBL" id="JADZLT010000049">
    <property type="protein sequence ID" value="MBH0238026.1"/>
    <property type="molecule type" value="Genomic_DNA"/>
</dbReference>
<comment type="caution">
    <text evidence="2">The sequence shown here is derived from an EMBL/GenBank/DDBJ whole genome shotgun (WGS) entry which is preliminary data.</text>
</comment>
<organism evidence="2 3">
    <name type="scientific">Methylobrevis albus</name>
    <dbReference type="NCBI Taxonomy" id="2793297"/>
    <lineage>
        <taxon>Bacteria</taxon>
        <taxon>Pseudomonadati</taxon>
        <taxon>Pseudomonadota</taxon>
        <taxon>Alphaproteobacteria</taxon>
        <taxon>Hyphomicrobiales</taxon>
        <taxon>Pleomorphomonadaceae</taxon>
        <taxon>Methylobrevis</taxon>
    </lineage>
</organism>
<dbReference type="Proteomes" id="UP000631694">
    <property type="component" value="Unassembled WGS sequence"/>
</dbReference>
<reference evidence="2" key="1">
    <citation type="submission" date="2020-12" db="EMBL/GenBank/DDBJ databases">
        <title>Methylobrevis albus sp. nov., isolated from fresh water lack sediment.</title>
        <authorList>
            <person name="Zou Q."/>
        </authorList>
    </citation>
    <scope>NUCLEOTIDE SEQUENCE</scope>
    <source>
        <strain evidence="2">L22</strain>
    </source>
</reference>
<feature type="compositionally biased region" description="Gly residues" evidence="1">
    <location>
        <begin position="1"/>
        <end position="15"/>
    </location>
</feature>
<evidence type="ECO:0000313" key="2">
    <source>
        <dbReference type="EMBL" id="MBH0238026.1"/>
    </source>
</evidence>
<name>A0A931I340_9HYPH</name>
<gene>
    <name evidence="2" type="ORF">I5731_09360</name>
</gene>
<feature type="region of interest" description="Disordered" evidence="1">
    <location>
        <begin position="1"/>
        <end position="54"/>
    </location>
</feature>
<evidence type="ECO:0000256" key="1">
    <source>
        <dbReference type="SAM" id="MobiDB-lite"/>
    </source>
</evidence>